<evidence type="ECO:0000313" key="2">
    <source>
        <dbReference type="Proteomes" id="UP000789508"/>
    </source>
</evidence>
<comment type="caution">
    <text evidence="1">The sequence shown here is derived from an EMBL/GenBank/DDBJ whole genome shotgun (WGS) entry which is preliminary data.</text>
</comment>
<keyword evidence="2" id="KW-1185">Reference proteome</keyword>
<proteinExistence type="predicted"/>
<dbReference type="Proteomes" id="UP000789508">
    <property type="component" value="Unassembled WGS sequence"/>
</dbReference>
<accession>A0A9N9BBM7</accession>
<name>A0A9N9BBM7_9GLOM</name>
<dbReference type="OrthoDB" id="10560031at2759"/>
<dbReference type="EMBL" id="CAJVPS010002210">
    <property type="protein sequence ID" value="CAG8562485.1"/>
    <property type="molecule type" value="Genomic_DNA"/>
</dbReference>
<dbReference type="AlphaFoldDB" id="A0A9N9BBM7"/>
<protein>
    <submittedName>
        <fullName evidence="1">13357_t:CDS:1</fullName>
    </submittedName>
</protein>
<gene>
    <name evidence="1" type="ORF">ALEPTO_LOCUS6416</name>
</gene>
<organism evidence="1 2">
    <name type="scientific">Ambispora leptoticha</name>
    <dbReference type="NCBI Taxonomy" id="144679"/>
    <lineage>
        <taxon>Eukaryota</taxon>
        <taxon>Fungi</taxon>
        <taxon>Fungi incertae sedis</taxon>
        <taxon>Mucoromycota</taxon>
        <taxon>Glomeromycotina</taxon>
        <taxon>Glomeromycetes</taxon>
        <taxon>Archaeosporales</taxon>
        <taxon>Ambisporaceae</taxon>
        <taxon>Ambispora</taxon>
    </lineage>
</organism>
<sequence>MFKLAGFLSFSPFIFIISSFEEPKYLEFQRDIKKFVNEYEVDNYFNPKPEVFKKYLQSSVEELELDPKVIDLFEKKLKLYIFREMDKGMFAAISLARYFREKTVDSRLQKQEIILLIHRIKDYIRELENKLGNLNNEELADEYECIVKEEGIWEKEKAEWQDLLDQLRDKYKRLL</sequence>
<evidence type="ECO:0000313" key="1">
    <source>
        <dbReference type="EMBL" id="CAG8562485.1"/>
    </source>
</evidence>
<reference evidence="1" key="1">
    <citation type="submission" date="2021-06" db="EMBL/GenBank/DDBJ databases">
        <authorList>
            <person name="Kallberg Y."/>
            <person name="Tangrot J."/>
            <person name="Rosling A."/>
        </authorList>
    </citation>
    <scope>NUCLEOTIDE SEQUENCE</scope>
    <source>
        <strain evidence="1">FL130A</strain>
    </source>
</reference>